<gene>
    <name evidence="1" type="ORF">F8M41_006236</name>
</gene>
<evidence type="ECO:0000313" key="2">
    <source>
        <dbReference type="Proteomes" id="UP000439903"/>
    </source>
</evidence>
<protein>
    <submittedName>
        <fullName evidence="1">Uncharacterized protein</fullName>
    </submittedName>
</protein>
<accession>A0A8H3X9E6</accession>
<dbReference type="Proteomes" id="UP000439903">
    <property type="component" value="Unassembled WGS sequence"/>
</dbReference>
<proteinExistence type="predicted"/>
<comment type="caution">
    <text evidence="1">The sequence shown here is derived from an EMBL/GenBank/DDBJ whole genome shotgun (WGS) entry which is preliminary data.</text>
</comment>
<reference evidence="1 2" key="1">
    <citation type="journal article" date="2019" name="Environ. Microbiol.">
        <title>At the nexus of three kingdoms: the genome of the mycorrhizal fungus Gigaspora margarita provides insights into plant, endobacterial and fungal interactions.</title>
        <authorList>
            <person name="Venice F."/>
            <person name="Ghignone S."/>
            <person name="Salvioli di Fossalunga A."/>
            <person name="Amselem J."/>
            <person name="Novero M."/>
            <person name="Xianan X."/>
            <person name="Sedzielewska Toro K."/>
            <person name="Morin E."/>
            <person name="Lipzen A."/>
            <person name="Grigoriev I.V."/>
            <person name="Henrissat B."/>
            <person name="Martin F.M."/>
            <person name="Bonfante P."/>
        </authorList>
    </citation>
    <scope>NUCLEOTIDE SEQUENCE [LARGE SCALE GENOMIC DNA]</scope>
    <source>
        <strain evidence="1 2">BEG34</strain>
    </source>
</reference>
<organism evidence="1 2">
    <name type="scientific">Gigaspora margarita</name>
    <dbReference type="NCBI Taxonomy" id="4874"/>
    <lineage>
        <taxon>Eukaryota</taxon>
        <taxon>Fungi</taxon>
        <taxon>Fungi incertae sedis</taxon>
        <taxon>Mucoromycota</taxon>
        <taxon>Glomeromycotina</taxon>
        <taxon>Glomeromycetes</taxon>
        <taxon>Diversisporales</taxon>
        <taxon>Gigasporaceae</taxon>
        <taxon>Gigaspora</taxon>
    </lineage>
</organism>
<dbReference type="OrthoDB" id="2307059at2759"/>
<keyword evidence="2" id="KW-1185">Reference proteome</keyword>
<dbReference type="AlphaFoldDB" id="A0A8H3X9E6"/>
<dbReference type="EMBL" id="WTPW01001608">
    <property type="protein sequence ID" value="KAF0426275.1"/>
    <property type="molecule type" value="Genomic_DNA"/>
</dbReference>
<evidence type="ECO:0000313" key="1">
    <source>
        <dbReference type="EMBL" id="KAF0426275.1"/>
    </source>
</evidence>
<name>A0A8H3X9E6_GIGMA</name>
<sequence>MSALNSGWQSAVKKAKKIGNKVDKIVHNYPKLPEFPLGYESLPFQIGKNVSVKSYNAFLDRSESSGYKFRWENRNVYIIEMAGLQHEAAVSVLFKCFDRPNNGANRGPIGVYGQPYHYDPTGNGEKIAPDIAVRGSNAHILLPSNPHPGFPPGDVNGNPHARIICEVAYAQNINAWNTKCEAWMYQNYVRCVLGIKLFPKIHVGRTVHQIMIARLWTRVALPGSVLSTDATLATAGVHVTEWDFGTIQFNTHTPTGCTAPNLINFQITIPITDVFWDPPIVGGVPTPFAVFMPGTVVGTNFVIDLFDVQQEVLDAR</sequence>